<dbReference type="PATRIC" id="fig|886738.10.peg.2164"/>
<organism evidence="7">
    <name type="scientific">Candidatus Nitrosarchaeum limnium SFB1</name>
    <dbReference type="NCBI Taxonomy" id="886738"/>
    <lineage>
        <taxon>Archaea</taxon>
        <taxon>Nitrososphaerota</taxon>
        <taxon>Nitrososphaeria</taxon>
        <taxon>Nitrosopumilales</taxon>
        <taxon>Nitrosopumilaceae</taxon>
        <taxon>Nitrosarchaeum</taxon>
    </lineage>
</organism>
<name>F3KMZ3_9ARCH</name>
<reference evidence="7" key="1">
    <citation type="journal article" date="2011" name="PLoS ONE">
        <title>Genome of a low-salinity ammonia-oxidizing archaeon determined by single-cell and metagenomic analysis.</title>
        <authorList>
            <person name="Blainey P.C."/>
            <person name="Mosier A.C."/>
            <person name="Potanina A."/>
            <person name="Francis C.A."/>
            <person name="Quake S.R."/>
        </authorList>
    </citation>
    <scope>NUCLEOTIDE SEQUENCE [LARGE SCALE GENOMIC DNA]</scope>
    <source>
        <strain evidence="7">SFB1</strain>
    </source>
</reference>
<comment type="cofactor">
    <cofactor evidence="1">
        <name>Mg(2+)</name>
        <dbReference type="ChEBI" id="CHEBI:18420"/>
    </cofactor>
</comment>
<keyword evidence="6" id="KW-0460">Magnesium</keyword>
<gene>
    <name evidence="7" type="ORF">Nlim_2036</name>
</gene>
<dbReference type="HOGENOM" id="CLU_106694_1_0_2"/>
<dbReference type="NCBIfam" id="TIGR01670">
    <property type="entry name" value="KdsC-phosphatas"/>
    <property type="match status" value="1"/>
</dbReference>
<dbReference type="SFLD" id="SFLDS00003">
    <property type="entry name" value="Haloacid_Dehalogenase"/>
    <property type="match status" value="1"/>
</dbReference>
<dbReference type="STRING" id="886738.Nlim_2036"/>
<dbReference type="Proteomes" id="UP000004348">
    <property type="component" value="Chromosome"/>
</dbReference>
<evidence type="ECO:0000256" key="3">
    <source>
        <dbReference type="ARBA" id="ARBA00011881"/>
    </source>
</evidence>
<protein>
    <submittedName>
        <fullName evidence="7">Low specificity phosphatase (HAD superfamily)</fullName>
    </submittedName>
</protein>
<dbReference type="InterPro" id="IPR050793">
    <property type="entry name" value="CMP-NeuNAc_synthase"/>
</dbReference>
<dbReference type="AlphaFoldDB" id="F3KMZ3"/>
<proteinExistence type="inferred from homology"/>
<dbReference type="EMBL" id="AEGP01000066">
    <property type="protein sequence ID" value="EGG41227.1"/>
    <property type="molecule type" value="Genomic_DNA"/>
</dbReference>
<evidence type="ECO:0000256" key="1">
    <source>
        <dbReference type="ARBA" id="ARBA00001946"/>
    </source>
</evidence>
<dbReference type="SUPFAM" id="SSF56784">
    <property type="entry name" value="HAD-like"/>
    <property type="match status" value="1"/>
</dbReference>
<dbReference type="GO" id="GO:0016788">
    <property type="term" value="F:hydrolase activity, acting on ester bonds"/>
    <property type="evidence" value="ECO:0007669"/>
    <property type="project" value="InterPro"/>
</dbReference>
<dbReference type="InterPro" id="IPR010023">
    <property type="entry name" value="KdsC_fam"/>
</dbReference>
<evidence type="ECO:0000256" key="2">
    <source>
        <dbReference type="ARBA" id="ARBA00005893"/>
    </source>
</evidence>
<dbReference type="PANTHER" id="PTHR21485:SF3">
    <property type="entry name" value="N-ACYLNEURAMINATE CYTIDYLYLTRANSFERASE"/>
    <property type="match status" value="1"/>
</dbReference>
<comment type="similarity">
    <text evidence="2">Belongs to the KdsC family.</text>
</comment>
<accession>F3KMZ3</accession>
<dbReference type="GO" id="GO:0008781">
    <property type="term" value="F:N-acylneuraminate cytidylyltransferase activity"/>
    <property type="evidence" value="ECO:0007669"/>
    <property type="project" value="TreeGrafter"/>
</dbReference>
<dbReference type="Gene3D" id="3.40.50.1000">
    <property type="entry name" value="HAD superfamily/HAD-like"/>
    <property type="match status" value="1"/>
</dbReference>
<dbReference type="InterPro" id="IPR023214">
    <property type="entry name" value="HAD_sf"/>
</dbReference>
<evidence type="ECO:0000313" key="7">
    <source>
        <dbReference type="EMBL" id="EGG41227.1"/>
    </source>
</evidence>
<dbReference type="SFLD" id="SFLDG01138">
    <property type="entry name" value="C1.6.2:_Deoxy-d-mannose-octulo"/>
    <property type="match status" value="1"/>
</dbReference>
<comment type="subunit">
    <text evidence="3">Homotetramer.</text>
</comment>
<comment type="caution">
    <text evidence="7">The sequence shown here is derived from an EMBL/GenBank/DDBJ whole genome shotgun (WGS) entry which is preliminary data.</text>
</comment>
<dbReference type="PIRSF" id="PIRSF006118">
    <property type="entry name" value="KDO8-P_Ptase"/>
    <property type="match status" value="1"/>
</dbReference>
<keyword evidence="4" id="KW-0479">Metal-binding</keyword>
<keyword evidence="5" id="KW-0378">Hydrolase</keyword>
<sequence>MQKSLKLKCQKIRLVITDVDGVLTDGGRYYSDSKEIFKRFHVRDGMGVNLLLRNGVSTVIITKEISKIVNYWAKTMNVSKVYSGSKIKENELDKICKIYKLNPSNIAFIGDDVNDIELMKKVGLSVTPYDGIEQAKKIADYICKSSGGEGVLREVADLILKEKFPNKTKWY</sequence>
<dbReference type="InterPro" id="IPR036412">
    <property type="entry name" value="HAD-like_sf"/>
</dbReference>
<dbReference type="GO" id="GO:0046872">
    <property type="term" value="F:metal ion binding"/>
    <property type="evidence" value="ECO:0007669"/>
    <property type="project" value="UniProtKB-KW"/>
</dbReference>
<evidence type="ECO:0000256" key="5">
    <source>
        <dbReference type="ARBA" id="ARBA00022801"/>
    </source>
</evidence>
<evidence type="ECO:0000256" key="4">
    <source>
        <dbReference type="ARBA" id="ARBA00022723"/>
    </source>
</evidence>
<dbReference type="FunFam" id="3.40.50.1000:FF:000029">
    <property type="entry name" value="3-deoxy-D-manno-octulosonate 8-phosphate phosphatase KdsC"/>
    <property type="match status" value="1"/>
</dbReference>
<evidence type="ECO:0000256" key="6">
    <source>
        <dbReference type="ARBA" id="ARBA00022842"/>
    </source>
</evidence>
<dbReference type="Pfam" id="PF08282">
    <property type="entry name" value="Hydrolase_3"/>
    <property type="match status" value="1"/>
</dbReference>
<dbReference type="PANTHER" id="PTHR21485">
    <property type="entry name" value="HAD SUPERFAMILY MEMBERS CMAS AND KDSC"/>
    <property type="match status" value="1"/>
</dbReference>
<dbReference type="SFLD" id="SFLDG01136">
    <property type="entry name" value="C1.6:_Phosphoserine_Phosphatas"/>
    <property type="match status" value="1"/>
</dbReference>